<dbReference type="AlphaFoldDB" id="A0AAV2CDN4"/>
<gene>
    <name evidence="2" type="ORF">LTRI10_LOCUS2123</name>
</gene>
<feature type="signal peptide" evidence="1">
    <location>
        <begin position="1"/>
        <end position="19"/>
    </location>
</feature>
<feature type="chain" id="PRO_5043920576" description="Secreted protein" evidence="1">
    <location>
        <begin position="20"/>
        <end position="84"/>
    </location>
</feature>
<keyword evidence="1" id="KW-0732">Signal</keyword>
<organism evidence="2 3">
    <name type="scientific">Linum trigynum</name>
    <dbReference type="NCBI Taxonomy" id="586398"/>
    <lineage>
        <taxon>Eukaryota</taxon>
        <taxon>Viridiplantae</taxon>
        <taxon>Streptophyta</taxon>
        <taxon>Embryophyta</taxon>
        <taxon>Tracheophyta</taxon>
        <taxon>Spermatophyta</taxon>
        <taxon>Magnoliopsida</taxon>
        <taxon>eudicotyledons</taxon>
        <taxon>Gunneridae</taxon>
        <taxon>Pentapetalae</taxon>
        <taxon>rosids</taxon>
        <taxon>fabids</taxon>
        <taxon>Malpighiales</taxon>
        <taxon>Linaceae</taxon>
        <taxon>Linum</taxon>
    </lineage>
</organism>
<evidence type="ECO:0000313" key="3">
    <source>
        <dbReference type="Proteomes" id="UP001497516"/>
    </source>
</evidence>
<name>A0AAV2CDN4_9ROSI</name>
<proteinExistence type="predicted"/>
<protein>
    <recommendedName>
        <fullName evidence="4">Secreted protein</fullName>
    </recommendedName>
</protein>
<dbReference type="Proteomes" id="UP001497516">
    <property type="component" value="Chromosome 1"/>
</dbReference>
<sequence>MSLVLVLVAMVSLVAVAVAAAAAAMGPSLAQFVEVAMGPLLLLLRDSSGGDPPPYGGCYSRPEGGSELDHMIVEGHRCSDHESL</sequence>
<dbReference type="EMBL" id="OZ034813">
    <property type="protein sequence ID" value="CAL1354296.1"/>
    <property type="molecule type" value="Genomic_DNA"/>
</dbReference>
<keyword evidence="3" id="KW-1185">Reference proteome</keyword>
<reference evidence="2 3" key="1">
    <citation type="submission" date="2024-04" db="EMBL/GenBank/DDBJ databases">
        <authorList>
            <person name="Fracassetti M."/>
        </authorList>
    </citation>
    <scope>NUCLEOTIDE SEQUENCE [LARGE SCALE GENOMIC DNA]</scope>
</reference>
<evidence type="ECO:0008006" key="4">
    <source>
        <dbReference type="Google" id="ProtNLM"/>
    </source>
</evidence>
<accession>A0AAV2CDN4</accession>
<evidence type="ECO:0000313" key="2">
    <source>
        <dbReference type="EMBL" id="CAL1354296.1"/>
    </source>
</evidence>
<evidence type="ECO:0000256" key="1">
    <source>
        <dbReference type="SAM" id="SignalP"/>
    </source>
</evidence>